<evidence type="ECO:0000313" key="2">
    <source>
        <dbReference type="Proteomes" id="UP000253303"/>
    </source>
</evidence>
<reference evidence="1 2" key="1">
    <citation type="submission" date="2018-06" db="EMBL/GenBank/DDBJ databases">
        <title>Sphaerisporangium craniellae sp. nov., isolated from a marine sponge in the South China Sea.</title>
        <authorList>
            <person name="Li L."/>
        </authorList>
    </citation>
    <scope>NUCLEOTIDE SEQUENCE [LARGE SCALE GENOMIC DNA]</scope>
    <source>
        <strain evidence="1 2">LHW63015</strain>
    </source>
</reference>
<comment type="caution">
    <text evidence="1">The sequence shown here is derived from an EMBL/GenBank/DDBJ whole genome shotgun (WGS) entry which is preliminary data.</text>
</comment>
<keyword evidence="1" id="KW-0808">Transferase</keyword>
<name>A0A366LVF7_9ACTN</name>
<protein>
    <submittedName>
        <fullName evidence="1">Aminoglycoside phosphotransferase</fullName>
    </submittedName>
</protein>
<dbReference type="EMBL" id="QMEY01000009">
    <property type="protein sequence ID" value="RBQ17926.1"/>
    <property type="molecule type" value="Genomic_DNA"/>
</dbReference>
<evidence type="ECO:0000313" key="1">
    <source>
        <dbReference type="EMBL" id="RBQ17926.1"/>
    </source>
</evidence>
<dbReference type="AlphaFoldDB" id="A0A366LVF7"/>
<dbReference type="GO" id="GO:0016740">
    <property type="term" value="F:transferase activity"/>
    <property type="evidence" value="ECO:0007669"/>
    <property type="project" value="UniProtKB-KW"/>
</dbReference>
<dbReference type="RefSeq" id="WP_113982528.1">
    <property type="nucleotide sequence ID" value="NZ_QMEY01000009.1"/>
</dbReference>
<sequence length="283" mass="31021">MTSRHHTPESGQRAFLRRILTEGAARLGVALAGDAVFGWHDRTIGSACLRGEDRLWLRATGEHHDWAQGETWTGNQDAAAIAGVPKPVLISRTEWDEAPVSIYAELLTYVPDQPCSATPELTMPLTLPDSWWADLRTAVDALAGHSTLRGGHDPSALPRNVEAFYSRTLDLPETPSMRTEHTDLHWANLTQPRLWLLDWEYWGRAPTGYGAAVLYLHSLLVPATAAQVYGVFADVLETPTGRLAQLSAAAHILDRAERSDDYPALAGPVRALADRLVSHAGSR</sequence>
<dbReference type="OrthoDB" id="3680308at2"/>
<accession>A0A366LVF7</accession>
<keyword evidence="2" id="KW-1185">Reference proteome</keyword>
<proteinExistence type="predicted"/>
<organism evidence="1 2">
    <name type="scientific">Spongiactinospora rosea</name>
    <dbReference type="NCBI Taxonomy" id="2248750"/>
    <lineage>
        <taxon>Bacteria</taxon>
        <taxon>Bacillati</taxon>
        <taxon>Actinomycetota</taxon>
        <taxon>Actinomycetes</taxon>
        <taxon>Streptosporangiales</taxon>
        <taxon>Streptosporangiaceae</taxon>
        <taxon>Spongiactinospora</taxon>
    </lineage>
</organism>
<dbReference type="Proteomes" id="UP000253303">
    <property type="component" value="Unassembled WGS sequence"/>
</dbReference>
<gene>
    <name evidence="1" type="ORF">DP939_21360</name>
</gene>